<sequence>MCQLIRAAAIIRTSESSPSSMNNCSNFVITSLDFVNIEKFRSNVKLDLKRFNCTQPGVVNVTEVDLVNSTKDSFAVSSEIFCSSVQNITSWKPLNLSSYLHLDHLVKKIFNNHTLCVVVCTKDLNETLWPYCEAIRNVTQEKVSLIPVTKPLQPETGNKAVNPSINIDPVPLETNENDNRMISSLDLDSDSDFETPNVKPPKVENKTLNVKPPRVEKTPDSNKKTPNSNKKTPQPETVKTSNPSGAHPLASDDLPSKSLPQTAIVDSDSGKPNLKPENDESHYFIYFVVMSILCIFCYVGIYNKKKILALMIEGRKQKDRRRHASAGYRKLNTNLEEAVPLGTSAPTTDSMIY</sequence>
<proteinExistence type="predicted"/>
<evidence type="ECO:0000313" key="3">
    <source>
        <dbReference type="EMBL" id="KAK7604120.1"/>
    </source>
</evidence>
<dbReference type="EMBL" id="JBBCAQ010000004">
    <property type="protein sequence ID" value="KAK7604120.1"/>
    <property type="molecule type" value="Genomic_DNA"/>
</dbReference>
<keyword evidence="2" id="KW-1133">Transmembrane helix</keyword>
<reference evidence="3 4" key="1">
    <citation type="submission" date="2024-03" db="EMBL/GenBank/DDBJ databases">
        <title>Adaptation during the transition from Ophiocordyceps entomopathogen to insect associate is accompanied by gene loss and intensified selection.</title>
        <authorList>
            <person name="Ward C.M."/>
            <person name="Onetto C.A."/>
            <person name="Borneman A.R."/>
        </authorList>
    </citation>
    <scope>NUCLEOTIDE SEQUENCE [LARGE SCALE GENOMIC DNA]</scope>
    <source>
        <strain evidence="3">AWRI1</strain>
        <tissue evidence="3">Single Adult Female</tissue>
    </source>
</reference>
<keyword evidence="2" id="KW-0812">Transmembrane</keyword>
<keyword evidence="4" id="KW-1185">Reference proteome</keyword>
<accession>A0AAN9TWI1</accession>
<evidence type="ECO:0000256" key="2">
    <source>
        <dbReference type="SAM" id="Phobius"/>
    </source>
</evidence>
<feature type="compositionally biased region" description="Basic and acidic residues" evidence="1">
    <location>
        <begin position="213"/>
        <end position="223"/>
    </location>
</feature>
<gene>
    <name evidence="3" type="ORF">V9T40_004393</name>
</gene>
<dbReference type="AlphaFoldDB" id="A0AAN9TWI1"/>
<protein>
    <submittedName>
        <fullName evidence="3">Uncharacterized protein</fullName>
    </submittedName>
</protein>
<evidence type="ECO:0000313" key="4">
    <source>
        <dbReference type="Proteomes" id="UP001367676"/>
    </source>
</evidence>
<feature type="compositionally biased region" description="Polar residues" evidence="1">
    <location>
        <begin position="234"/>
        <end position="244"/>
    </location>
</feature>
<dbReference type="Proteomes" id="UP001367676">
    <property type="component" value="Unassembled WGS sequence"/>
</dbReference>
<dbReference type="Pfam" id="PF17818">
    <property type="entry name" value="KCT2"/>
    <property type="match status" value="1"/>
</dbReference>
<keyword evidence="2" id="KW-0472">Membrane</keyword>
<name>A0AAN9TWI1_9HEMI</name>
<evidence type="ECO:0000256" key="1">
    <source>
        <dbReference type="SAM" id="MobiDB-lite"/>
    </source>
</evidence>
<dbReference type="PANTHER" id="PTHR16502">
    <property type="entry name" value="KERATINOCYTE-ASSOCIATED TRANSMEMBRANE PROTEIN 2"/>
    <property type="match status" value="1"/>
</dbReference>
<organism evidence="3 4">
    <name type="scientific">Parthenolecanium corni</name>
    <dbReference type="NCBI Taxonomy" id="536013"/>
    <lineage>
        <taxon>Eukaryota</taxon>
        <taxon>Metazoa</taxon>
        <taxon>Ecdysozoa</taxon>
        <taxon>Arthropoda</taxon>
        <taxon>Hexapoda</taxon>
        <taxon>Insecta</taxon>
        <taxon>Pterygota</taxon>
        <taxon>Neoptera</taxon>
        <taxon>Paraneoptera</taxon>
        <taxon>Hemiptera</taxon>
        <taxon>Sternorrhyncha</taxon>
        <taxon>Coccoidea</taxon>
        <taxon>Coccidae</taxon>
        <taxon>Parthenolecanium</taxon>
    </lineage>
</organism>
<comment type="caution">
    <text evidence="3">The sequence shown here is derived from an EMBL/GenBank/DDBJ whole genome shotgun (WGS) entry which is preliminary data.</text>
</comment>
<feature type="region of interest" description="Disordered" evidence="1">
    <location>
        <begin position="151"/>
        <end position="275"/>
    </location>
</feature>
<feature type="compositionally biased region" description="Polar residues" evidence="1">
    <location>
        <begin position="155"/>
        <end position="165"/>
    </location>
</feature>
<dbReference type="PANTHER" id="PTHR16502:SF0">
    <property type="entry name" value="KERATINOCYTE-ASSOCIATED TRANSMEMBRANE PROTEIN 2"/>
    <property type="match status" value="1"/>
</dbReference>
<dbReference type="InterPro" id="IPR037645">
    <property type="entry name" value="KCT2"/>
</dbReference>
<feature type="transmembrane region" description="Helical" evidence="2">
    <location>
        <begin position="283"/>
        <end position="301"/>
    </location>
</feature>